<evidence type="ECO:0000313" key="13">
    <source>
        <dbReference type="Proteomes" id="UP000276133"/>
    </source>
</evidence>
<keyword evidence="7" id="KW-0833">Ubl conjugation pathway</keyword>
<evidence type="ECO:0000256" key="8">
    <source>
        <dbReference type="ARBA" id="ARBA00023242"/>
    </source>
</evidence>
<sequence>MDSVYIRDSNLVDIVDKEWIMDKIPFADINVPLDELPDNELNELNGQIAQTAKEFEMKWNETGLAQTWVIINQ</sequence>
<dbReference type="Pfam" id="PF05839">
    <property type="entry name" value="Apc13p"/>
    <property type="match status" value="1"/>
</dbReference>
<comment type="caution">
    <text evidence="12">The sequence shown here is derived from an EMBL/GenBank/DDBJ whole genome shotgun (WGS) entry which is preliminary data.</text>
</comment>
<keyword evidence="9" id="KW-0131">Cell cycle</keyword>
<protein>
    <recommendedName>
        <fullName evidence="4">Anaphase-promoting complex subunit 13</fullName>
    </recommendedName>
    <alternativeName>
        <fullName evidence="10">Cyclosome subunit 13</fullName>
    </alternativeName>
</protein>
<evidence type="ECO:0000256" key="3">
    <source>
        <dbReference type="ARBA" id="ARBA00006940"/>
    </source>
</evidence>
<evidence type="ECO:0000256" key="2">
    <source>
        <dbReference type="ARBA" id="ARBA00004906"/>
    </source>
</evidence>
<dbReference type="PANTHER" id="PTHR28672:SF1">
    <property type="entry name" value="ANAPHASE-PROMOTING COMPLEX SUBUNIT 13"/>
    <property type="match status" value="1"/>
</dbReference>
<evidence type="ECO:0000256" key="6">
    <source>
        <dbReference type="ARBA" id="ARBA00022776"/>
    </source>
</evidence>
<reference evidence="12 13" key="1">
    <citation type="journal article" date="2018" name="Sci. Rep.">
        <title>Genomic signatures of local adaptation to the degree of environmental predictability in rotifers.</title>
        <authorList>
            <person name="Franch-Gras L."/>
            <person name="Hahn C."/>
            <person name="Garcia-Roger E.M."/>
            <person name="Carmona M.J."/>
            <person name="Serra M."/>
            <person name="Gomez A."/>
        </authorList>
    </citation>
    <scope>NUCLEOTIDE SEQUENCE [LARGE SCALE GENOMIC DNA]</scope>
    <source>
        <strain evidence="12">HYR1</strain>
    </source>
</reference>
<evidence type="ECO:0000256" key="10">
    <source>
        <dbReference type="ARBA" id="ARBA00031338"/>
    </source>
</evidence>
<dbReference type="Proteomes" id="UP000276133">
    <property type="component" value="Unassembled WGS sequence"/>
</dbReference>
<dbReference type="EMBL" id="REGN01001817">
    <property type="protein sequence ID" value="RNA32319.1"/>
    <property type="molecule type" value="Genomic_DNA"/>
</dbReference>
<comment type="function">
    <text evidence="11">Component of the anaphase promoting complex/cyclosome (APC/C), a cell cycle-regulated E3 ubiquitin ligase that controls progression through mitosis and the G1 phase of the cell cycle. The APC/C complex acts by mediating ubiquitination and subsequent degradation of target proteins: it mainly mediates the formation of 'Lys-11'-linked polyubiquitin chains and, to a lower extent, the formation of 'Lys-48'- and 'Lys-63'-linked polyubiquitin chains. The APC/C complex catalyzes assembly of branched 'Lys-11'-/'Lys-48'-linked branched ubiquitin chains on target proteins.</text>
</comment>
<evidence type="ECO:0000313" key="12">
    <source>
        <dbReference type="EMBL" id="RNA32319.1"/>
    </source>
</evidence>
<accession>A0A3M7S9D9</accession>
<name>A0A3M7S9D9_BRAPC</name>
<keyword evidence="6" id="KW-0498">Mitosis</keyword>
<comment type="subcellular location">
    <subcellularLocation>
        <location evidence="1">Nucleus</location>
    </subcellularLocation>
</comment>
<evidence type="ECO:0000256" key="5">
    <source>
        <dbReference type="ARBA" id="ARBA00022618"/>
    </source>
</evidence>
<comment type="pathway">
    <text evidence="2">Protein modification; protein ubiquitination.</text>
</comment>
<evidence type="ECO:0000256" key="4">
    <source>
        <dbReference type="ARBA" id="ARBA00013935"/>
    </source>
</evidence>
<evidence type="ECO:0000256" key="7">
    <source>
        <dbReference type="ARBA" id="ARBA00022786"/>
    </source>
</evidence>
<dbReference type="InterPro" id="IPR008401">
    <property type="entry name" value="Apc13"/>
</dbReference>
<keyword evidence="5" id="KW-0132">Cell division</keyword>
<keyword evidence="13" id="KW-1185">Reference proteome</keyword>
<organism evidence="12 13">
    <name type="scientific">Brachionus plicatilis</name>
    <name type="common">Marine rotifer</name>
    <name type="synonym">Brachionus muelleri</name>
    <dbReference type="NCBI Taxonomy" id="10195"/>
    <lineage>
        <taxon>Eukaryota</taxon>
        <taxon>Metazoa</taxon>
        <taxon>Spiralia</taxon>
        <taxon>Gnathifera</taxon>
        <taxon>Rotifera</taxon>
        <taxon>Eurotatoria</taxon>
        <taxon>Monogononta</taxon>
        <taxon>Pseudotrocha</taxon>
        <taxon>Ploima</taxon>
        <taxon>Brachionidae</taxon>
        <taxon>Brachionus</taxon>
    </lineage>
</organism>
<dbReference type="GO" id="GO:0070979">
    <property type="term" value="P:protein K11-linked ubiquitination"/>
    <property type="evidence" value="ECO:0007669"/>
    <property type="project" value="TreeGrafter"/>
</dbReference>
<evidence type="ECO:0000256" key="9">
    <source>
        <dbReference type="ARBA" id="ARBA00023306"/>
    </source>
</evidence>
<dbReference type="PANTHER" id="PTHR28672">
    <property type="entry name" value="ANAPHASE-PROMOTING COMPLEX SUBUNIT 13"/>
    <property type="match status" value="1"/>
</dbReference>
<comment type="similarity">
    <text evidence="3">Belongs to the APC13 family.</text>
</comment>
<keyword evidence="8" id="KW-0539">Nucleus</keyword>
<proteinExistence type="inferred from homology"/>
<dbReference type="AlphaFoldDB" id="A0A3M7S9D9"/>
<gene>
    <name evidence="12" type="ORF">BpHYR1_012250</name>
</gene>
<dbReference type="OrthoDB" id="25675at2759"/>
<dbReference type="GO" id="GO:0005680">
    <property type="term" value="C:anaphase-promoting complex"/>
    <property type="evidence" value="ECO:0007669"/>
    <property type="project" value="InterPro"/>
</dbReference>
<evidence type="ECO:0000256" key="1">
    <source>
        <dbReference type="ARBA" id="ARBA00004123"/>
    </source>
</evidence>
<dbReference type="GO" id="GO:0051301">
    <property type="term" value="P:cell division"/>
    <property type="evidence" value="ECO:0007669"/>
    <property type="project" value="UniProtKB-KW"/>
</dbReference>
<evidence type="ECO:0000256" key="11">
    <source>
        <dbReference type="ARBA" id="ARBA00045696"/>
    </source>
</evidence>